<protein>
    <recommendedName>
        <fullName evidence="4">RING-type domain-containing protein</fullName>
    </recommendedName>
</protein>
<dbReference type="Proteomes" id="UP000316726">
    <property type="component" value="Chromosome 16"/>
</dbReference>
<dbReference type="InterPro" id="IPR039301">
    <property type="entry name" value="Sip5/DA2"/>
</dbReference>
<dbReference type="OrthoDB" id="21471at2759"/>
<feature type="compositionally biased region" description="Basic and acidic residues" evidence="1">
    <location>
        <begin position="157"/>
        <end position="180"/>
    </location>
</feature>
<feature type="compositionally biased region" description="Polar residues" evidence="1">
    <location>
        <begin position="299"/>
        <end position="312"/>
    </location>
</feature>
<gene>
    <name evidence="2" type="ORF">A3770_16p78080</name>
</gene>
<evidence type="ECO:0008006" key="4">
    <source>
        <dbReference type="Google" id="ProtNLM"/>
    </source>
</evidence>
<proteinExistence type="predicted"/>
<organism evidence="2 3">
    <name type="scientific">Chloropicon primus</name>
    <dbReference type="NCBI Taxonomy" id="1764295"/>
    <lineage>
        <taxon>Eukaryota</taxon>
        <taxon>Viridiplantae</taxon>
        <taxon>Chlorophyta</taxon>
        <taxon>Chloropicophyceae</taxon>
        <taxon>Chloropicales</taxon>
        <taxon>Chloropicaceae</taxon>
        <taxon>Chloropicon</taxon>
    </lineage>
</organism>
<dbReference type="PANTHER" id="PTHR31315:SF1">
    <property type="entry name" value="PROTEIN SIP5"/>
    <property type="match status" value="1"/>
</dbReference>
<feature type="region of interest" description="Disordered" evidence="1">
    <location>
        <begin position="157"/>
        <end position="197"/>
    </location>
</feature>
<name>A0A5B8N0H9_9CHLO</name>
<dbReference type="AlphaFoldDB" id="A0A5B8N0H9"/>
<evidence type="ECO:0000313" key="2">
    <source>
        <dbReference type="EMBL" id="QDZ25290.1"/>
    </source>
</evidence>
<dbReference type="EMBL" id="CP031049">
    <property type="protein sequence ID" value="QDZ25290.1"/>
    <property type="molecule type" value="Genomic_DNA"/>
</dbReference>
<feature type="region of interest" description="Disordered" evidence="1">
    <location>
        <begin position="243"/>
        <end position="281"/>
    </location>
</feature>
<feature type="compositionally biased region" description="Polar residues" evidence="1">
    <location>
        <begin position="320"/>
        <end position="329"/>
    </location>
</feature>
<accession>A0A5B8N0H9</accession>
<reference evidence="2 3" key="1">
    <citation type="submission" date="2018-07" db="EMBL/GenBank/DDBJ databases">
        <title>The complete nuclear genome of the prasinophyte Chloropicon primus (CCMP1205).</title>
        <authorList>
            <person name="Pombert J.-F."/>
            <person name="Otis C."/>
            <person name="Turmel M."/>
            <person name="Lemieux C."/>
        </authorList>
    </citation>
    <scope>NUCLEOTIDE SEQUENCE [LARGE SCALE GENOMIC DNA]</scope>
    <source>
        <strain evidence="2 3">CCMP1205</strain>
    </source>
</reference>
<dbReference type="GO" id="GO:0005737">
    <property type="term" value="C:cytoplasm"/>
    <property type="evidence" value="ECO:0007669"/>
    <property type="project" value="TreeGrafter"/>
</dbReference>
<keyword evidence="3" id="KW-1185">Reference proteome</keyword>
<dbReference type="PANTHER" id="PTHR31315">
    <property type="entry name" value="PROTEIN SIP5"/>
    <property type="match status" value="1"/>
</dbReference>
<sequence>MCGMSFCRSKKATIVEDPSLRPKGTFNVSDDVFAKAKELVLNGTIAPFEDGIDSDESSDLENCPICCLSYPALNRTKCCSKDICSHCFFCVKTSRYEREDVPSTKPKKLRHLLLANCPFCKCKPFEICFTGAKSIEEKQREREEALRVEEALCRKREEDEQASRSGTEHQGREGSVHDSSSESTSGPPSPGNDHPEAASRALIGKHKPDGHHLNFNWEDSQIVIRNKLCWTCLKTDCLVRTCPLRPGPRDESLSTTEPRGPPLAGLEGDFSLAPGQEGEGGTQRVAIDRLLLNQAILSSMNRNQQENTTRTSPETRDQQSRTSSGSQHTPPIGGFDLMNPFVRTVNLAQ</sequence>
<feature type="region of interest" description="Disordered" evidence="1">
    <location>
        <begin position="299"/>
        <end position="338"/>
    </location>
</feature>
<dbReference type="STRING" id="1764295.A0A5B8N0H9"/>
<evidence type="ECO:0000313" key="3">
    <source>
        <dbReference type="Proteomes" id="UP000316726"/>
    </source>
</evidence>
<evidence type="ECO:0000256" key="1">
    <source>
        <dbReference type="SAM" id="MobiDB-lite"/>
    </source>
</evidence>